<dbReference type="EMBL" id="JACSQJ010000005">
    <property type="protein sequence ID" value="MBD7988432.1"/>
    <property type="molecule type" value="Genomic_DNA"/>
</dbReference>
<dbReference type="Pfam" id="PF13439">
    <property type="entry name" value="Glyco_transf_4"/>
    <property type="match status" value="1"/>
</dbReference>
<sequence length="388" mass="41593">MKVLILTNLFPSPWLPHRAPFNRQQFTRLAALHEVEVIAGVGFRDWLRGRRGEPALEGIKVDYVVSWYLPVLLRRLHPAFWLASLLLQRGLRLRTSSYDCILASWAHPDGVGAAWVSRWLGIPLVVKVHGNDINVAAADPARGRQVSKAFGQCRRVVAVSRALAAKCRALGAERVDVIYNGVDTSLFAPSPADGRGQERDPRAPVILFVGNLLASKGCFDLLEAMPMLLERHPGARLVFAGSGSDRPRLGRRAASLAIASSVSFAGTIEHAGLAPLMRAASVVCLPSHSEGVPNVLLEAMACGTPVVATSVGGIPEVVPPHAGILVEPRQPAALADALGETIARRWDRDAIAAHGAGFRWSTNVEQLSATLLAAVVEHASARATGRRA</sequence>
<name>A0ABR8UK70_9GAMM</name>
<dbReference type="SUPFAM" id="SSF53756">
    <property type="entry name" value="UDP-Glycosyltransferase/glycogen phosphorylase"/>
    <property type="match status" value="1"/>
</dbReference>
<dbReference type="RefSeq" id="WP_191729622.1">
    <property type="nucleotide sequence ID" value="NZ_JACSQJ010000005.1"/>
</dbReference>
<dbReference type="Proteomes" id="UP000647183">
    <property type="component" value="Unassembled WGS sequence"/>
</dbReference>
<organism evidence="2 3">
    <name type="scientific">Luteimonas colneyensis</name>
    <dbReference type="NCBI Taxonomy" id="2762230"/>
    <lineage>
        <taxon>Bacteria</taxon>
        <taxon>Pseudomonadati</taxon>
        <taxon>Pseudomonadota</taxon>
        <taxon>Gammaproteobacteria</taxon>
        <taxon>Lysobacterales</taxon>
        <taxon>Lysobacteraceae</taxon>
        <taxon>Luteimonas</taxon>
    </lineage>
</organism>
<evidence type="ECO:0000313" key="2">
    <source>
        <dbReference type="EMBL" id="MBD7988432.1"/>
    </source>
</evidence>
<accession>A0ABR8UK70</accession>
<reference evidence="2 3" key="1">
    <citation type="submission" date="2020-08" db="EMBL/GenBank/DDBJ databases">
        <title>A Genomic Blueprint of the Chicken Gut Microbiome.</title>
        <authorList>
            <person name="Gilroy R."/>
            <person name="Ravi A."/>
            <person name="Getino M."/>
            <person name="Pursley I."/>
            <person name="Horton D.L."/>
            <person name="Alikhan N.-F."/>
            <person name="Baker D."/>
            <person name="Gharbi K."/>
            <person name="Hall N."/>
            <person name="Watson M."/>
            <person name="Adriaenssens E.M."/>
            <person name="Foster-Nyarko E."/>
            <person name="Jarju S."/>
            <person name="Secka A."/>
            <person name="Antonio M."/>
            <person name="Oren A."/>
            <person name="Chaudhuri R."/>
            <person name="La Ragione R.M."/>
            <person name="Hildebrand F."/>
            <person name="Pallen M.J."/>
        </authorList>
    </citation>
    <scope>NUCLEOTIDE SEQUENCE [LARGE SCALE GENOMIC DNA]</scope>
    <source>
        <strain evidence="2 3">Sa2BVA3</strain>
    </source>
</reference>
<gene>
    <name evidence="2" type="ORF">H9645_10375</name>
</gene>
<evidence type="ECO:0000259" key="1">
    <source>
        <dbReference type="Pfam" id="PF13439"/>
    </source>
</evidence>
<keyword evidence="3" id="KW-1185">Reference proteome</keyword>
<dbReference type="PANTHER" id="PTHR45947">
    <property type="entry name" value="SULFOQUINOVOSYL TRANSFERASE SQD2"/>
    <property type="match status" value="1"/>
</dbReference>
<protein>
    <submittedName>
        <fullName evidence="2">Glycosyltransferase family 4 protein</fullName>
    </submittedName>
</protein>
<dbReference type="PANTHER" id="PTHR45947:SF15">
    <property type="entry name" value="TEICHURONIC ACID BIOSYNTHESIS GLYCOSYLTRANSFERASE TUAC-RELATED"/>
    <property type="match status" value="1"/>
</dbReference>
<proteinExistence type="predicted"/>
<comment type="caution">
    <text evidence="2">The sequence shown here is derived from an EMBL/GenBank/DDBJ whole genome shotgun (WGS) entry which is preliminary data.</text>
</comment>
<feature type="domain" description="Glycosyltransferase subfamily 4-like N-terminal" evidence="1">
    <location>
        <begin position="28"/>
        <end position="185"/>
    </location>
</feature>
<dbReference type="InterPro" id="IPR050194">
    <property type="entry name" value="Glycosyltransferase_grp1"/>
</dbReference>
<dbReference type="CDD" id="cd03798">
    <property type="entry name" value="GT4_WlbH-like"/>
    <property type="match status" value="1"/>
</dbReference>
<dbReference type="Pfam" id="PF13692">
    <property type="entry name" value="Glyco_trans_1_4"/>
    <property type="match status" value="1"/>
</dbReference>
<evidence type="ECO:0000313" key="3">
    <source>
        <dbReference type="Proteomes" id="UP000647183"/>
    </source>
</evidence>
<dbReference type="Gene3D" id="3.40.50.2000">
    <property type="entry name" value="Glycogen Phosphorylase B"/>
    <property type="match status" value="2"/>
</dbReference>
<dbReference type="InterPro" id="IPR028098">
    <property type="entry name" value="Glyco_trans_4-like_N"/>
</dbReference>